<sequence>MITQETLEGYYVTIGRLKQKYLSEKFEQDLPTFTSHTEAADWFRSLFADSFVFVEQTDAAGTGVYYLYDIIHDKTIWEARQKSLSEKGTASGLGMLLCTQRVDIYEDGSVQLAF</sequence>
<evidence type="ECO:0000313" key="2">
    <source>
        <dbReference type="Proteomes" id="UP000463051"/>
    </source>
</evidence>
<dbReference type="EMBL" id="WJXB01000007">
    <property type="protein sequence ID" value="MRN54897.1"/>
    <property type="molecule type" value="Genomic_DNA"/>
</dbReference>
<proteinExistence type="predicted"/>
<dbReference type="Proteomes" id="UP000463051">
    <property type="component" value="Unassembled WGS sequence"/>
</dbReference>
<reference evidence="1 2" key="1">
    <citation type="submission" date="2019-11" db="EMBL/GenBank/DDBJ databases">
        <title>Paenibacillus monticola sp. nov., a novel PGPR strain isolated from mountain sample in China.</title>
        <authorList>
            <person name="Zhao Q."/>
            <person name="Li H.-P."/>
            <person name="Zhang J.-L."/>
        </authorList>
    </citation>
    <scope>NUCLEOTIDE SEQUENCE [LARGE SCALE GENOMIC DNA]</scope>
    <source>
        <strain evidence="1 2">LC-T2</strain>
    </source>
</reference>
<organism evidence="1 2">
    <name type="scientific">Paenibacillus monticola</name>
    <dbReference type="NCBI Taxonomy" id="2666075"/>
    <lineage>
        <taxon>Bacteria</taxon>
        <taxon>Bacillati</taxon>
        <taxon>Bacillota</taxon>
        <taxon>Bacilli</taxon>
        <taxon>Bacillales</taxon>
        <taxon>Paenibacillaceae</taxon>
        <taxon>Paenibacillus</taxon>
    </lineage>
</organism>
<accession>A0A7X2H7D2</accession>
<dbReference type="RefSeq" id="WP_154120422.1">
    <property type="nucleotide sequence ID" value="NZ_WJXB01000007.1"/>
</dbReference>
<protein>
    <submittedName>
        <fullName evidence="1">Uncharacterized protein</fullName>
    </submittedName>
</protein>
<comment type="caution">
    <text evidence="1">The sequence shown here is derived from an EMBL/GenBank/DDBJ whole genome shotgun (WGS) entry which is preliminary data.</text>
</comment>
<evidence type="ECO:0000313" key="1">
    <source>
        <dbReference type="EMBL" id="MRN54897.1"/>
    </source>
</evidence>
<name>A0A7X2H7D2_9BACL</name>
<dbReference type="AlphaFoldDB" id="A0A7X2H7D2"/>
<keyword evidence="2" id="KW-1185">Reference proteome</keyword>
<gene>
    <name evidence="1" type="ORF">GJB61_18085</name>
</gene>